<evidence type="ECO:0000313" key="3">
    <source>
        <dbReference type="Proteomes" id="UP000297975"/>
    </source>
</evidence>
<protein>
    <submittedName>
        <fullName evidence="2">N-acetyltransferase</fullName>
    </submittedName>
</protein>
<feature type="domain" description="N-acetyltransferase" evidence="1">
    <location>
        <begin position="35"/>
        <end position="180"/>
    </location>
</feature>
<dbReference type="PANTHER" id="PTHR43441:SF3">
    <property type="entry name" value="ACETYLTRANSFERASE"/>
    <property type="match status" value="1"/>
</dbReference>
<evidence type="ECO:0000313" key="2">
    <source>
        <dbReference type="EMBL" id="TFB24071.1"/>
    </source>
</evidence>
<dbReference type="InterPro" id="IPR016181">
    <property type="entry name" value="Acyl_CoA_acyltransferase"/>
</dbReference>
<dbReference type="EMBL" id="SOPW01000003">
    <property type="protein sequence ID" value="TFB24071.1"/>
    <property type="molecule type" value="Genomic_DNA"/>
</dbReference>
<organism evidence="2 3">
    <name type="scientific">Filobacillus milosensis</name>
    <dbReference type="NCBI Taxonomy" id="94137"/>
    <lineage>
        <taxon>Bacteria</taxon>
        <taxon>Bacillati</taxon>
        <taxon>Bacillota</taxon>
        <taxon>Bacilli</taxon>
        <taxon>Bacillales</taxon>
        <taxon>Bacillaceae</taxon>
        <taxon>Filobacillus</taxon>
    </lineage>
</organism>
<evidence type="ECO:0000259" key="1">
    <source>
        <dbReference type="PROSITE" id="PS51186"/>
    </source>
</evidence>
<accession>A0A4Y8ITN8</accession>
<dbReference type="Pfam" id="PF13302">
    <property type="entry name" value="Acetyltransf_3"/>
    <property type="match status" value="1"/>
</dbReference>
<dbReference type="SUPFAM" id="SSF55729">
    <property type="entry name" value="Acyl-CoA N-acyltransferases (Nat)"/>
    <property type="match status" value="1"/>
</dbReference>
<keyword evidence="3" id="KW-1185">Reference proteome</keyword>
<dbReference type="PROSITE" id="PS51186">
    <property type="entry name" value="GNAT"/>
    <property type="match status" value="1"/>
</dbReference>
<gene>
    <name evidence="2" type="ORF">E3U55_04465</name>
</gene>
<sequence>MNPLLLEIPLYLETERLFLRAPNQSGDGSIVNEAIKNSINELKDWLPFAQTIPSVEETEVIWREAYINFLKRESLRFLIFHKDTNEFIGVTSFEGLDWDIPKCHVGYWINTKFSGNGYMLEAVNELTELGLNQIKFKRIEIRCESTNLKSRSIPERLGYSLEGVLKNEDLSADGTKLTDTCIYAKIPN</sequence>
<reference evidence="2 3" key="1">
    <citation type="submission" date="2019-03" db="EMBL/GenBank/DDBJ databases">
        <authorList>
            <person name="He R.-H."/>
        </authorList>
    </citation>
    <scope>NUCLEOTIDE SEQUENCE [LARGE SCALE GENOMIC DNA]</scope>
    <source>
        <strain evidence="3">SH 714</strain>
    </source>
</reference>
<dbReference type="GO" id="GO:0008999">
    <property type="term" value="F:protein-N-terminal-alanine acetyltransferase activity"/>
    <property type="evidence" value="ECO:0007669"/>
    <property type="project" value="TreeGrafter"/>
</dbReference>
<dbReference type="GO" id="GO:1990189">
    <property type="term" value="F:protein N-terminal-serine acetyltransferase activity"/>
    <property type="evidence" value="ECO:0007669"/>
    <property type="project" value="TreeGrafter"/>
</dbReference>
<proteinExistence type="predicted"/>
<dbReference type="PANTHER" id="PTHR43441">
    <property type="entry name" value="RIBOSOMAL-PROTEIN-SERINE ACETYLTRANSFERASE"/>
    <property type="match status" value="1"/>
</dbReference>
<dbReference type="InterPro" id="IPR000182">
    <property type="entry name" value="GNAT_dom"/>
</dbReference>
<dbReference type="OrthoDB" id="9799321at2"/>
<dbReference type="Proteomes" id="UP000297975">
    <property type="component" value="Unassembled WGS sequence"/>
</dbReference>
<dbReference type="AlphaFoldDB" id="A0A4Y8ITN8"/>
<dbReference type="Gene3D" id="3.40.630.30">
    <property type="match status" value="1"/>
</dbReference>
<keyword evidence="2" id="KW-0808">Transferase</keyword>
<comment type="caution">
    <text evidence="2">The sequence shown here is derived from an EMBL/GenBank/DDBJ whole genome shotgun (WGS) entry which is preliminary data.</text>
</comment>
<name>A0A4Y8ITN8_9BACI</name>
<dbReference type="GO" id="GO:0005737">
    <property type="term" value="C:cytoplasm"/>
    <property type="evidence" value="ECO:0007669"/>
    <property type="project" value="TreeGrafter"/>
</dbReference>
<dbReference type="RefSeq" id="WP_134339129.1">
    <property type="nucleotide sequence ID" value="NZ_SOPW01000003.1"/>
</dbReference>
<dbReference type="InterPro" id="IPR051908">
    <property type="entry name" value="Ribosomal_N-acetyltransferase"/>
</dbReference>